<evidence type="ECO:0000256" key="9">
    <source>
        <dbReference type="ARBA" id="ARBA00048090"/>
    </source>
</evidence>
<dbReference type="FunFam" id="3.40.50.300:FF:000522">
    <property type="entry name" value="Gluconokinase"/>
    <property type="match status" value="1"/>
</dbReference>
<evidence type="ECO:0000256" key="6">
    <source>
        <dbReference type="ARBA" id="ARBA00022777"/>
    </source>
</evidence>
<evidence type="ECO:0000256" key="1">
    <source>
        <dbReference type="ARBA" id="ARBA00004761"/>
    </source>
</evidence>
<proteinExistence type="inferred from homology"/>
<evidence type="ECO:0000256" key="5">
    <source>
        <dbReference type="ARBA" id="ARBA00022741"/>
    </source>
</evidence>
<comment type="caution">
    <text evidence="11">The sequence shown here is derived from an EMBL/GenBank/DDBJ whole genome shotgun (WGS) entry which is preliminary data.</text>
</comment>
<keyword evidence="6 10" id="KW-0418">Kinase</keyword>
<accession>A0A4Z0HIF3</accession>
<organism evidence="11 12">
    <name type="scientific">Streptomyces palmae</name>
    <dbReference type="NCBI Taxonomy" id="1701085"/>
    <lineage>
        <taxon>Bacteria</taxon>
        <taxon>Bacillati</taxon>
        <taxon>Actinomycetota</taxon>
        <taxon>Actinomycetes</taxon>
        <taxon>Kitasatosporales</taxon>
        <taxon>Streptomycetaceae</taxon>
        <taxon>Streptomyces</taxon>
    </lineage>
</organism>
<dbReference type="InterPro" id="IPR006001">
    <property type="entry name" value="Therm_gnt_kin"/>
</dbReference>
<keyword evidence="12" id="KW-1185">Reference proteome</keyword>
<dbReference type="CDD" id="cd02021">
    <property type="entry name" value="GntK"/>
    <property type="match status" value="1"/>
</dbReference>
<keyword evidence="4 10" id="KW-0808">Transferase</keyword>
<dbReference type="SUPFAM" id="SSF52540">
    <property type="entry name" value="P-loop containing nucleoside triphosphate hydrolases"/>
    <property type="match status" value="1"/>
</dbReference>
<evidence type="ECO:0000256" key="7">
    <source>
        <dbReference type="ARBA" id="ARBA00022840"/>
    </source>
</evidence>
<dbReference type="AlphaFoldDB" id="A0A4Z0HIF3"/>
<keyword evidence="5 10" id="KW-0547">Nucleotide-binding</keyword>
<dbReference type="PANTHER" id="PTHR43442">
    <property type="entry name" value="GLUCONOKINASE-RELATED"/>
    <property type="match status" value="1"/>
</dbReference>
<dbReference type="OrthoDB" id="9795716at2"/>
<evidence type="ECO:0000313" key="12">
    <source>
        <dbReference type="Proteomes" id="UP000297948"/>
    </source>
</evidence>
<dbReference type="Pfam" id="PF13238">
    <property type="entry name" value="AAA_18"/>
    <property type="match status" value="1"/>
</dbReference>
<evidence type="ECO:0000313" key="11">
    <source>
        <dbReference type="EMBL" id="TGB18970.1"/>
    </source>
</evidence>
<dbReference type="GO" id="GO:0005524">
    <property type="term" value="F:ATP binding"/>
    <property type="evidence" value="ECO:0007669"/>
    <property type="project" value="UniProtKB-KW"/>
</dbReference>
<reference evidence="11 12" key="1">
    <citation type="submission" date="2019-03" db="EMBL/GenBank/DDBJ databases">
        <authorList>
            <person name="Gonzalez-Pimentel J.L."/>
        </authorList>
    </citation>
    <scope>NUCLEOTIDE SEQUENCE [LARGE SCALE GENOMIC DNA]</scope>
    <source>
        <strain evidence="11 12">JCM 31289</strain>
    </source>
</reference>
<dbReference type="GO" id="GO:0046316">
    <property type="term" value="F:gluconokinase activity"/>
    <property type="evidence" value="ECO:0007669"/>
    <property type="project" value="UniProtKB-EC"/>
</dbReference>
<dbReference type="EMBL" id="SRID01000004">
    <property type="protein sequence ID" value="TGB18970.1"/>
    <property type="molecule type" value="Genomic_DNA"/>
</dbReference>
<evidence type="ECO:0000256" key="4">
    <source>
        <dbReference type="ARBA" id="ARBA00022679"/>
    </source>
</evidence>
<dbReference type="NCBIfam" id="TIGR01313">
    <property type="entry name" value="therm_gnt_kin"/>
    <property type="match status" value="1"/>
</dbReference>
<dbReference type="EC" id="2.7.1.12" evidence="3 10"/>
<dbReference type="PANTHER" id="PTHR43442:SF3">
    <property type="entry name" value="GLUCONOKINASE-RELATED"/>
    <property type="match status" value="1"/>
</dbReference>
<dbReference type="GO" id="GO:0019521">
    <property type="term" value="P:D-gluconate metabolic process"/>
    <property type="evidence" value="ECO:0007669"/>
    <property type="project" value="UniProtKB-KW"/>
</dbReference>
<evidence type="ECO:0000256" key="2">
    <source>
        <dbReference type="ARBA" id="ARBA00008420"/>
    </source>
</evidence>
<comment type="similarity">
    <text evidence="2 10">Belongs to the gluconokinase GntK/GntV family.</text>
</comment>
<evidence type="ECO:0000256" key="3">
    <source>
        <dbReference type="ARBA" id="ARBA00012054"/>
    </source>
</evidence>
<evidence type="ECO:0000256" key="10">
    <source>
        <dbReference type="RuleBase" id="RU363066"/>
    </source>
</evidence>
<evidence type="ECO:0000256" key="8">
    <source>
        <dbReference type="ARBA" id="ARBA00023064"/>
    </source>
</evidence>
<keyword evidence="8" id="KW-0311">Gluconate utilization</keyword>
<comment type="catalytic activity">
    <reaction evidence="9 10">
        <text>D-gluconate + ATP = 6-phospho-D-gluconate + ADP + H(+)</text>
        <dbReference type="Rhea" id="RHEA:19433"/>
        <dbReference type="ChEBI" id="CHEBI:15378"/>
        <dbReference type="ChEBI" id="CHEBI:18391"/>
        <dbReference type="ChEBI" id="CHEBI:30616"/>
        <dbReference type="ChEBI" id="CHEBI:58759"/>
        <dbReference type="ChEBI" id="CHEBI:456216"/>
        <dbReference type="EC" id="2.7.1.12"/>
    </reaction>
</comment>
<dbReference type="InterPro" id="IPR027417">
    <property type="entry name" value="P-loop_NTPase"/>
</dbReference>
<keyword evidence="7 10" id="KW-0067">ATP-binding</keyword>
<dbReference type="Proteomes" id="UP000297948">
    <property type="component" value="Unassembled WGS sequence"/>
</dbReference>
<protein>
    <recommendedName>
        <fullName evidence="3 10">Gluconokinase</fullName>
        <ecNumber evidence="3 10">2.7.1.12</ecNumber>
    </recommendedName>
</protein>
<comment type="pathway">
    <text evidence="1">Carbohydrate acid metabolism.</text>
</comment>
<name>A0A4Z0HIF3_9ACTN</name>
<dbReference type="Gene3D" id="3.40.50.300">
    <property type="entry name" value="P-loop containing nucleotide triphosphate hydrolases"/>
    <property type="match status" value="1"/>
</dbReference>
<sequence>MVTPSAERRPPCIVVIGVAGTGKTTMARLLARRLDLPFAEGDDFHSAADIAKMSAGTPLDDADRQPWLESIGRWLHEHEAEGTGAVVACSALRRRYRDTLRAACPSAFFLHLTADRAVLAERLLRRTGHFMPRSLLASQLATLEPLEPDERGAVLDATPPPETTADMAADLLRQL</sequence>
<gene>
    <name evidence="11" type="ORF">E4099_01135</name>
</gene>
<dbReference type="GO" id="GO:0005737">
    <property type="term" value="C:cytoplasm"/>
    <property type="evidence" value="ECO:0007669"/>
    <property type="project" value="TreeGrafter"/>
</dbReference>